<sequence length="63" mass="6786">MIRNQQVESGPIETTDAAISRIVFSCDCGYAEMMMARNTGLVAMTDKLTKEETAPILCGSGDL</sequence>
<keyword evidence="2" id="KW-1185">Reference proteome</keyword>
<evidence type="ECO:0000313" key="2">
    <source>
        <dbReference type="Proteomes" id="UP001304050"/>
    </source>
</evidence>
<dbReference type="EMBL" id="JAYESG010000005">
    <property type="protein sequence ID" value="MEA3518119.1"/>
    <property type="molecule type" value="Genomic_DNA"/>
</dbReference>
<dbReference type="Proteomes" id="UP001304050">
    <property type="component" value="Unassembled WGS sequence"/>
</dbReference>
<reference evidence="1" key="1">
    <citation type="submission" date="2023-12" db="EMBL/GenBank/DDBJ databases">
        <title>Diversity of Rhizobium in root nodule of phaseolus vulgaris.</title>
        <authorList>
            <person name="Wang H."/>
        </authorList>
    </citation>
    <scope>NUCLEOTIDE SEQUENCE</scope>
    <source>
        <strain evidence="1">MJ31</strain>
    </source>
</reference>
<organism evidence="1 2">
    <name type="scientific">Rhizobium mulingense</name>
    <dbReference type="NCBI Taxonomy" id="3031128"/>
    <lineage>
        <taxon>Bacteria</taxon>
        <taxon>Pseudomonadati</taxon>
        <taxon>Pseudomonadota</taxon>
        <taxon>Alphaproteobacteria</taxon>
        <taxon>Hyphomicrobiales</taxon>
        <taxon>Rhizobiaceae</taxon>
        <taxon>Rhizobium/Agrobacterium group</taxon>
        <taxon>Rhizobium</taxon>
    </lineage>
</organism>
<protein>
    <submittedName>
        <fullName evidence="1">Uncharacterized protein</fullName>
    </submittedName>
</protein>
<accession>A0ACC6MXN9</accession>
<evidence type="ECO:0000313" key="1">
    <source>
        <dbReference type="EMBL" id="MEA3518119.1"/>
    </source>
</evidence>
<name>A0ACC6MXN9_9HYPH</name>
<comment type="caution">
    <text evidence="1">The sequence shown here is derived from an EMBL/GenBank/DDBJ whole genome shotgun (WGS) entry which is preliminary data.</text>
</comment>
<gene>
    <name evidence="1" type="ORF">U8465_13475</name>
</gene>
<proteinExistence type="predicted"/>